<dbReference type="KEGG" id="acp:A2cp1_1573"/>
<dbReference type="InterPro" id="IPR019734">
    <property type="entry name" value="TPR_rpt"/>
</dbReference>
<dbReference type="Proteomes" id="UP000007089">
    <property type="component" value="Chromosome"/>
</dbReference>
<accession>B8J562</accession>
<evidence type="ECO:0000313" key="3">
    <source>
        <dbReference type="Proteomes" id="UP000007089"/>
    </source>
</evidence>
<dbReference type="SUPFAM" id="SSF48452">
    <property type="entry name" value="TPR-like"/>
    <property type="match status" value="1"/>
</dbReference>
<dbReference type="InterPro" id="IPR011990">
    <property type="entry name" value="TPR-like_helical_dom_sf"/>
</dbReference>
<feature type="region of interest" description="Disordered" evidence="1">
    <location>
        <begin position="199"/>
        <end position="278"/>
    </location>
</feature>
<name>B8J562_ANAD2</name>
<proteinExistence type="predicted"/>
<evidence type="ECO:0000313" key="2">
    <source>
        <dbReference type="EMBL" id="ACL64917.1"/>
    </source>
</evidence>
<dbReference type="EMBL" id="CP001359">
    <property type="protein sequence ID" value="ACL64917.1"/>
    <property type="molecule type" value="Genomic_DNA"/>
</dbReference>
<dbReference type="HOGENOM" id="CLU_1025437_0_0_7"/>
<protein>
    <submittedName>
        <fullName evidence="2">Tetratricopeptide domain protein</fullName>
    </submittedName>
</protein>
<reference evidence="2" key="1">
    <citation type="submission" date="2009-01" db="EMBL/GenBank/DDBJ databases">
        <title>Complete sequence of Anaeromyxobacter dehalogenans 2CP-1.</title>
        <authorList>
            <consortium name="US DOE Joint Genome Institute"/>
            <person name="Lucas S."/>
            <person name="Copeland A."/>
            <person name="Lapidus A."/>
            <person name="Glavina del Rio T."/>
            <person name="Dalin E."/>
            <person name="Tice H."/>
            <person name="Bruce D."/>
            <person name="Goodwin L."/>
            <person name="Pitluck S."/>
            <person name="Saunders E."/>
            <person name="Brettin T."/>
            <person name="Detter J.C."/>
            <person name="Han C."/>
            <person name="Larimer F."/>
            <person name="Land M."/>
            <person name="Hauser L."/>
            <person name="Kyrpides N."/>
            <person name="Ovchinnikova G."/>
            <person name="Beliaev A.S."/>
            <person name="Richardson P."/>
        </authorList>
    </citation>
    <scope>NUCLEOTIDE SEQUENCE</scope>
    <source>
        <strain evidence="2">2CP-1</strain>
    </source>
</reference>
<dbReference type="AlphaFoldDB" id="B8J562"/>
<dbReference type="SMART" id="SM00028">
    <property type="entry name" value="TPR"/>
    <property type="match status" value="2"/>
</dbReference>
<feature type="compositionally biased region" description="Pro residues" evidence="1">
    <location>
        <begin position="205"/>
        <end position="215"/>
    </location>
</feature>
<sequence length="278" mass="28957">MTAQATPAAAPRGAAPARSLLDEGLAAFVARDVGAAHAAFERAHRRDPRDARAMSWYGVTLVLVERNSNLGVTLCDQALRATGPDPELLLNQARVHLALNQRERAVRAILRGLELWPRDASLCMARDTIGIRRPPVIGALSRNNPLNRFLGRIRHRWQRRHAPLYEMSPVALGFAPAPAQAAGTPPPAPLPLEVEAKPAAVEPSVEPPVEPPAEPTPSDAAAALPAGDGPAPSGPAAAASPVSDEAPSAPAPADSGPAAQDATAPAAAEPDGPREVER</sequence>
<dbReference type="RefSeq" id="WP_012632851.1">
    <property type="nucleotide sequence ID" value="NC_011891.1"/>
</dbReference>
<dbReference type="Gene3D" id="1.25.40.10">
    <property type="entry name" value="Tetratricopeptide repeat domain"/>
    <property type="match status" value="1"/>
</dbReference>
<feature type="compositionally biased region" description="Low complexity" evidence="1">
    <location>
        <begin position="216"/>
        <end position="270"/>
    </location>
</feature>
<keyword evidence="3" id="KW-1185">Reference proteome</keyword>
<gene>
    <name evidence="2" type="ordered locus">A2cp1_1573</name>
</gene>
<evidence type="ECO:0000256" key="1">
    <source>
        <dbReference type="SAM" id="MobiDB-lite"/>
    </source>
</evidence>
<organism evidence="2 3">
    <name type="scientific">Anaeromyxobacter dehalogenans (strain ATCC BAA-258 / DSM 21875 / 2CP-1)</name>
    <dbReference type="NCBI Taxonomy" id="455488"/>
    <lineage>
        <taxon>Bacteria</taxon>
        <taxon>Pseudomonadati</taxon>
        <taxon>Myxococcota</taxon>
        <taxon>Myxococcia</taxon>
        <taxon>Myxococcales</taxon>
        <taxon>Cystobacterineae</taxon>
        <taxon>Anaeromyxobacteraceae</taxon>
        <taxon>Anaeromyxobacter</taxon>
    </lineage>
</organism>